<dbReference type="PANTHER" id="PTHR24185:SF1">
    <property type="entry name" value="CALCIUM-INDEPENDENT PHOSPHOLIPASE A2-GAMMA"/>
    <property type="match status" value="1"/>
</dbReference>
<accession>A0A9W4XN49</accession>
<feature type="region of interest" description="Disordered" evidence="5">
    <location>
        <begin position="1"/>
        <end position="36"/>
    </location>
</feature>
<dbReference type="Gene3D" id="3.40.1090.10">
    <property type="entry name" value="Cytosolic phospholipase A2 catalytic domain"/>
    <property type="match status" value="1"/>
</dbReference>
<feature type="short sequence motif" description="GXGXXG" evidence="4">
    <location>
        <begin position="56"/>
        <end position="61"/>
    </location>
</feature>
<dbReference type="Pfam" id="PF01734">
    <property type="entry name" value="Patatin"/>
    <property type="match status" value="1"/>
</dbReference>
<dbReference type="InterPro" id="IPR016035">
    <property type="entry name" value="Acyl_Trfase/lysoPLipase"/>
</dbReference>
<keyword evidence="2 4" id="KW-0442">Lipid degradation</keyword>
<name>A0A9W4XN49_9PLEO</name>
<sequence length="572" mass="62856">MDSKSDTTTTVTAVPTPPPFRTQTETTLTNPLPQQQQSLQPLTLDNTGYCLLSLDGGGVRGLSTLYILQGIMNRLNYGREEAGLGQRKPCEIFDLIGGTSTGGLIAIMLGRLEMTVEECIDSYKKMMRQVFEKKENRSVLKRLGGVSSQFSSKELESAIKQVLRSRGVSADEKFEVKQGKCKVFVCTRFQKTNTTTRLRSYRTPTHTSLNPTIVEAALATSAAPTYFSPASISSSHFIDGALGANNPCLELEEEATDLWCEETGHLQPLVKCFVCIGTGNPGVRSVSDKGWKHFIETLAKEASETEGTNQKWLGRWRDAVEKGRAFRFNVDHGLEGVGLAEWKEGDLLEAAAATYLGKRGTIGDVRACVENLRMKEYEPTPEFTNMLKQRAQAQETNSQKSPGPKATATEIAELISLGSTYLRQTPPNLVSAYNNFTSALTFLKNDPLTPPKKVSRLLQKLTQTSLLLSMSARRSTNRAQHAAQALEFSTKAIANAEMADDENMVAQAEFMGACVGVWRVFIIGERAGVERRDVAEAELGQKLDALRGVKGVEISTYDNMAGIYLGYLRRMG</sequence>
<dbReference type="Proteomes" id="UP001152607">
    <property type="component" value="Unassembled WGS sequence"/>
</dbReference>
<feature type="compositionally biased region" description="Low complexity" evidence="5">
    <location>
        <begin position="22"/>
        <end position="36"/>
    </location>
</feature>
<evidence type="ECO:0000259" key="6">
    <source>
        <dbReference type="PROSITE" id="PS51635"/>
    </source>
</evidence>
<keyword evidence="3 4" id="KW-0443">Lipid metabolism</keyword>
<feature type="active site" description="Nucleophile" evidence="4">
    <location>
        <position position="100"/>
    </location>
</feature>
<evidence type="ECO:0000256" key="5">
    <source>
        <dbReference type="SAM" id="MobiDB-lite"/>
    </source>
</evidence>
<evidence type="ECO:0000256" key="1">
    <source>
        <dbReference type="ARBA" id="ARBA00022801"/>
    </source>
</evidence>
<dbReference type="GO" id="GO:0016020">
    <property type="term" value="C:membrane"/>
    <property type="evidence" value="ECO:0007669"/>
    <property type="project" value="TreeGrafter"/>
</dbReference>
<evidence type="ECO:0000313" key="8">
    <source>
        <dbReference type="Proteomes" id="UP001152607"/>
    </source>
</evidence>
<dbReference type="PROSITE" id="PS51635">
    <property type="entry name" value="PNPLA"/>
    <property type="match status" value="1"/>
</dbReference>
<gene>
    <name evidence="7" type="ORF">PDIGIT_LOCUS11181</name>
</gene>
<dbReference type="PANTHER" id="PTHR24185">
    <property type="entry name" value="CALCIUM-INDEPENDENT PHOSPHOLIPASE A2-GAMMA"/>
    <property type="match status" value="1"/>
</dbReference>
<evidence type="ECO:0000256" key="3">
    <source>
        <dbReference type="ARBA" id="ARBA00023098"/>
    </source>
</evidence>
<dbReference type="GO" id="GO:0016042">
    <property type="term" value="P:lipid catabolic process"/>
    <property type="evidence" value="ECO:0007669"/>
    <property type="project" value="UniProtKB-UniRule"/>
</dbReference>
<keyword evidence="1 4" id="KW-0378">Hydrolase</keyword>
<evidence type="ECO:0000313" key="7">
    <source>
        <dbReference type="EMBL" id="CAI6338059.1"/>
    </source>
</evidence>
<dbReference type="GO" id="GO:0047499">
    <property type="term" value="F:calcium-independent phospholipase A2 activity"/>
    <property type="evidence" value="ECO:0007669"/>
    <property type="project" value="TreeGrafter"/>
</dbReference>
<dbReference type="CDD" id="cd07216">
    <property type="entry name" value="Pat17_PNPLA8_PNPLA9_like3"/>
    <property type="match status" value="1"/>
</dbReference>
<dbReference type="GO" id="GO:0046486">
    <property type="term" value="P:glycerolipid metabolic process"/>
    <property type="evidence" value="ECO:0007669"/>
    <property type="project" value="UniProtKB-ARBA"/>
</dbReference>
<feature type="domain" description="PNPLA" evidence="6">
    <location>
        <begin position="52"/>
        <end position="252"/>
    </location>
</feature>
<evidence type="ECO:0000256" key="4">
    <source>
        <dbReference type="PROSITE-ProRule" id="PRU01161"/>
    </source>
</evidence>
<evidence type="ECO:0000256" key="2">
    <source>
        <dbReference type="ARBA" id="ARBA00022963"/>
    </source>
</evidence>
<keyword evidence="8" id="KW-1185">Reference proteome</keyword>
<comment type="caution">
    <text evidence="7">The sequence shown here is derived from an EMBL/GenBank/DDBJ whole genome shotgun (WGS) entry which is preliminary data.</text>
</comment>
<dbReference type="InterPro" id="IPR002641">
    <property type="entry name" value="PNPLA_dom"/>
</dbReference>
<reference evidence="7" key="1">
    <citation type="submission" date="2023-01" db="EMBL/GenBank/DDBJ databases">
        <authorList>
            <person name="Van Ghelder C."/>
            <person name="Rancurel C."/>
        </authorList>
    </citation>
    <scope>NUCLEOTIDE SEQUENCE</scope>
    <source>
        <strain evidence="7">CNCM I-4278</strain>
    </source>
</reference>
<feature type="short sequence motif" description="GXSXG" evidence="4">
    <location>
        <begin position="98"/>
        <end position="102"/>
    </location>
</feature>
<organism evidence="7 8">
    <name type="scientific">Periconia digitata</name>
    <dbReference type="NCBI Taxonomy" id="1303443"/>
    <lineage>
        <taxon>Eukaryota</taxon>
        <taxon>Fungi</taxon>
        <taxon>Dikarya</taxon>
        <taxon>Ascomycota</taxon>
        <taxon>Pezizomycotina</taxon>
        <taxon>Dothideomycetes</taxon>
        <taxon>Pleosporomycetidae</taxon>
        <taxon>Pleosporales</taxon>
        <taxon>Massarineae</taxon>
        <taxon>Periconiaceae</taxon>
        <taxon>Periconia</taxon>
    </lineage>
</organism>
<dbReference type="SUPFAM" id="SSF52151">
    <property type="entry name" value="FabD/lysophospholipase-like"/>
    <property type="match status" value="1"/>
</dbReference>
<dbReference type="AlphaFoldDB" id="A0A9W4XN49"/>
<protein>
    <recommendedName>
        <fullName evidence="6">PNPLA domain-containing protein</fullName>
    </recommendedName>
</protein>
<proteinExistence type="predicted"/>
<dbReference type="EMBL" id="CAOQHR010000008">
    <property type="protein sequence ID" value="CAI6338059.1"/>
    <property type="molecule type" value="Genomic_DNA"/>
</dbReference>
<feature type="active site" description="Proton acceptor" evidence="4">
    <location>
        <position position="239"/>
    </location>
</feature>
<dbReference type="GO" id="GO:0019369">
    <property type="term" value="P:arachidonate metabolic process"/>
    <property type="evidence" value="ECO:0007669"/>
    <property type="project" value="TreeGrafter"/>
</dbReference>
<feature type="short sequence motif" description="DGA/G" evidence="4">
    <location>
        <begin position="239"/>
        <end position="241"/>
    </location>
</feature>
<dbReference type="OrthoDB" id="1658288at2759"/>